<proteinExistence type="predicted"/>
<dbReference type="EMBL" id="JDSS02000019">
    <property type="protein sequence ID" value="KFB68857.1"/>
    <property type="molecule type" value="Genomic_DNA"/>
</dbReference>
<organism evidence="1 2">
    <name type="scientific">Candidatus Accumulibacter vicinus</name>
    <dbReference type="NCBI Taxonomy" id="2954382"/>
    <lineage>
        <taxon>Bacteria</taxon>
        <taxon>Pseudomonadati</taxon>
        <taxon>Pseudomonadota</taxon>
        <taxon>Betaproteobacteria</taxon>
        <taxon>Candidatus Accumulibacter</taxon>
    </lineage>
</organism>
<dbReference type="Proteomes" id="UP000019812">
    <property type="component" value="Unassembled WGS sequence"/>
</dbReference>
<dbReference type="AlphaFoldDB" id="A0A084Y2B3"/>
<dbReference type="STRING" id="1457154.CAPSK01_001712"/>
<gene>
    <name evidence="1" type="ORF">CAPSK01_001712</name>
</gene>
<evidence type="ECO:0008006" key="3">
    <source>
        <dbReference type="Google" id="ProtNLM"/>
    </source>
</evidence>
<sequence>MASANAGILTKRLADAYFGSGTFKFMLVSTLPSESDLDTFDFRNDVTNEVAASGSYVTGGATVTCTVGAYDATNNRTPVTFGNPAAFTAATISAVGGWLYRAVGSAATDELISFVDFGGTKTSTADTFTVTLSTPLYVNR</sequence>
<evidence type="ECO:0000313" key="2">
    <source>
        <dbReference type="Proteomes" id="UP000019812"/>
    </source>
</evidence>
<comment type="caution">
    <text evidence="1">The sequence shown here is derived from an EMBL/GenBank/DDBJ whole genome shotgun (WGS) entry which is preliminary data.</text>
</comment>
<protein>
    <recommendedName>
        <fullName evidence="3">Phage protein</fullName>
    </recommendedName>
</protein>
<reference evidence="1 2" key="1">
    <citation type="submission" date="2014-07" db="EMBL/GenBank/DDBJ databases">
        <title>Expanding our view of genomic diversity in Candidatus Accumulibacter clades.</title>
        <authorList>
            <person name="Skennerton C.T."/>
            <person name="Barr J.J."/>
            <person name="Slater F.R."/>
            <person name="Bond P.L."/>
            <person name="Tyson G.W."/>
        </authorList>
    </citation>
    <scope>NUCLEOTIDE SEQUENCE [LARGE SCALE GENOMIC DNA]</scope>
    <source>
        <strain evidence="2">SK-01</strain>
    </source>
</reference>
<accession>A0A084Y2B3</accession>
<evidence type="ECO:0000313" key="1">
    <source>
        <dbReference type="EMBL" id="KFB68857.1"/>
    </source>
</evidence>
<name>A0A084Y2B3_9PROT</name>